<dbReference type="Gene3D" id="3.40.190.10">
    <property type="entry name" value="Periplasmic binding protein-like II"/>
    <property type="match status" value="2"/>
</dbReference>
<dbReference type="EMBL" id="DWWT01000017">
    <property type="protein sequence ID" value="HJC05353.1"/>
    <property type="molecule type" value="Genomic_DNA"/>
</dbReference>
<sequence>MKKKRLMAMVMAAAMAVPALSGCGSSETAETTAAAAAETTAAAAEEDTAAEAETTAAESEAAGETIDVKSLPAGSVDLSIMLPLGQWTDNFDVLIDAYKAEHPEIGEITATFPSSDKYDDLLISALSAGDLPNVINLGYGIRRQDWWQYCEDLSTGCPAYEMLTEQQIANGTNGEYGMQVMPMTLEGTGILYNTRILEEAGWDHTPQTRDELLQYCQDLEAMGVQPFMHAWAEVYLNLFNNVGNYWLLNKPDGGKETLAKLMAGETVDLANDPEMQELLDTYEQVLIPYAQEGAVSADKWTCRNAFFAEECAMLVGEGSYETPNIMNANPELMNYVKQDILPVSNDPEKNTMAIATISVSVTKNEDPNVVACAKDFVSWLVSSDTARVWHQDTMGSPTAIQGLEVSENLPCIAKDVIDAQEAGKGVENIFVYMPSSIYTDMQENWAKYVAGVSSREEFLERYQQIFKDYSEGFYG</sequence>
<dbReference type="Proteomes" id="UP000823910">
    <property type="component" value="Unassembled WGS sequence"/>
</dbReference>
<evidence type="ECO:0000256" key="1">
    <source>
        <dbReference type="ARBA" id="ARBA00008520"/>
    </source>
</evidence>
<feature type="signal peptide" evidence="4">
    <location>
        <begin position="1"/>
        <end position="21"/>
    </location>
</feature>
<proteinExistence type="inferred from homology"/>
<keyword evidence="3 4" id="KW-0732">Signal</keyword>
<dbReference type="Pfam" id="PF13416">
    <property type="entry name" value="SBP_bac_8"/>
    <property type="match status" value="1"/>
</dbReference>
<evidence type="ECO:0000256" key="4">
    <source>
        <dbReference type="SAM" id="SignalP"/>
    </source>
</evidence>
<evidence type="ECO:0000313" key="6">
    <source>
        <dbReference type="Proteomes" id="UP000823910"/>
    </source>
</evidence>
<reference evidence="5" key="2">
    <citation type="submission" date="2021-04" db="EMBL/GenBank/DDBJ databases">
        <authorList>
            <person name="Gilroy R."/>
        </authorList>
    </citation>
    <scope>NUCLEOTIDE SEQUENCE</scope>
    <source>
        <strain evidence="5">CHK180-15479</strain>
    </source>
</reference>
<comment type="caution">
    <text evidence="5">The sequence shown here is derived from an EMBL/GenBank/DDBJ whole genome shotgun (WGS) entry which is preliminary data.</text>
</comment>
<dbReference type="InterPro" id="IPR050490">
    <property type="entry name" value="Bact_solute-bd_prot1"/>
</dbReference>
<comment type="similarity">
    <text evidence="1">Belongs to the bacterial solute-binding protein 1 family.</text>
</comment>
<dbReference type="AlphaFoldDB" id="A0A9D2MZL9"/>
<dbReference type="InterPro" id="IPR006061">
    <property type="entry name" value="SBP_1_CS"/>
</dbReference>
<evidence type="ECO:0000256" key="2">
    <source>
        <dbReference type="ARBA" id="ARBA00022448"/>
    </source>
</evidence>
<protein>
    <submittedName>
        <fullName evidence="5">ABC transporter substrate-binding protein</fullName>
    </submittedName>
</protein>
<organism evidence="5 6">
    <name type="scientific">Candidatus Enterocloster excrementipullorum</name>
    <dbReference type="NCBI Taxonomy" id="2838559"/>
    <lineage>
        <taxon>Bacteria</taxon>
        <taxon>Bacillati</taxon>
        <taxon>Bacillota</taxon>
        <taxon>Clostridia</taxon>
        <taxon>Lachnospirales</taxon>
        <taxon>Lachnospiraceae</taxon>
        <taxon>Enterocloster</taxon>
    </lineage>
</organism>
<evidence type="ECO:0000256" key="3">
    <source>
        <dbReference type="ARBA" id="ARBA00022729"/>
    </source>
</evidence>
<dbReference type="InterPro" id="IPR006059">
    <property type="entry name" value="SBP"/>
</dbReference>
<dbReference type="PROSITE" id="PS01037">
    <property type="entry name" value="SBP_BACTERIAL_1"/>
    <property type="match status" value="1"/>
</dbReference>
<name>A0A9D2MZL9_9FIRM</name>
<dbReference type="SUPFAM" id="SSF53850">
    <property type="entry name" value="Periplasmic binding protein-like II"/>
    <property type="match status" value="1"/>
</dbReference>
<feature type="chain" id="PRO_5039394876" evidence="4">
    <location>
        <begin position="22"/>
        <end position="475"/>
    </location>
</feature>
<reference evidence="5" key="1">
    <citation type="journal article" date="2021" name="PeerJ">
        <title>Extensive microbial diversity within the chicken gut microbiome revealed by metagenomics and culture.</title>
        <authorList>
            <person name="Gilroy R."/>
            <person name="Ravi A."/>
            <person name="Getino M."/>
            <person name="Pursley I."/>
            <person name="Horton D.L."/>
            <person name="Alikhan N.F."/>
            <person name="Baker D."/>
            <person name="Gharbi K."/>
            <person name="Hall N."/>
            <person name="Watson M."/>
            <person name="Adriaenssens E.M."/>
            <person name="Foster-Nyarko E."/>
            <person name="Jarju S."/>
            <person name="Secka A."/>
            <person name="Antonio M."/>
            <person name="Oren A."/>
            <person name="Chaudhuri R.R."/>
            <person name="La Ragione R."/>
            <person name="Hildebrand F."/>
            <person name="Pallen M.J."/>
        </authorList>
    </citation>
    <scope>NUCLEOTIDE SEQUENCE</scope>
    <source>
        <strain evidence="5">CHK180-15479</strain>
    </source>
</reference>
<keyword evidence="2" id="KW-0813">Transport</keyword>
<dbReference type="PROSITE" id="PS51257">
    <property type="entry name" value="PROKAR_LIPOPROTEIN"/>
    <property type="match status" value="1"/>
</dbReference>
<accession>A0A9D2MZL9</accession>
<dbReference type="GO" id="GO:0055085">
    <property type="term" value="P:transmembrane transport"/>
    <property type="evidence" value="ECO:0007669"/>
    <property type="project" value="InterPro"/>
</dbReference>
<dbReference type="PANTHER" id="PTHR43649">
    <property type="entry name" value="ARABINOSE-BINDING PROTEIN-RELATED"/>
    <property type="match status" value="1"/>
</dbReference>
<evidence type="ECO:0000313" key="5">
    <source>
        <dbReference type="EMBL" id="HJC05353.1"/>
    </source>
</evidence>
<gene>
    <name evidence="5" type="ORF">H9704_04265</name>
</gene>